<proteinExistence type="predicted"/>
<keyword evidence="2" id="KW-1185">Reference proteome</keyword>
<name>A0ABP0SYH1_9DINO</name>
<dbReference type="Proteomes" id="UP001642484">
    <property type="component" value="Unassembled WGS sequence"/>
</dbReference>
<comment type="caution">
    <text evidence="1">The sequence shown here is derived from an EMBL/GenBank/DDBJ whole genome shotgun (WGS) entry which is preliminary data.</text>
</comment>
<sequence>MGPANSSTANSLLTTIFTDDSEDTYWVTIHKGLEGDQVEVPLTPRMPYAQMEQILLTQMSADPTLSVILSADGQTIDSSAQLIECHQQGSLIFATLVVSVQKMPLPKVVEELQMPESEFRGHRHVLSRYPKGITYKDVANYLYKNKVLLTPSQAHGLFHQLLPKLSQLEEGRARSVCLRAQLIMTLHTFCLEPYAIWEADDGQDECVWYGMAYQGKNLGTDGRFCCPGQRAMQFHEKTPTAASSKHEDVSNLRGVLQARRLNSEKQFLDMLVPPVSHDFMALARPK</sequence>
<dbReference type="EMBL" id="CAXAMN010028706">
    <property type="protein sequence ID" value="CAK9117477.1"/>
    <property type="molecule type" value="Genomic_DNA"/>
</dbReference>
<organism evidence="1 2">
    <name type="scientific">Durusdinium trenchii</name>
    <dbReference type="NCBI Taxonomy" id="1381693"/>
    <lineage>
        <taxon>Eukaryota</taxon>
        <taxon>Sar</taxon>
        <taxon>Alveolata</taxon>
        <taxon>Dinophyceae</taxon>
        <taxon>Suessiales</taxon>
        <taxon>Symbiodiniaceae</taxon>
        <taxon>Durusdinium</taxon>
    </lineage>
</organism>
<evidence type="ECO:0000313" key="1">
    <source>
        <dbReference type="EMBL" id="CAK9117477.1"/>
    </source>
</evidence>
<accession>A0ABP0SYH1</accession>
<gene>
    <name evidence="1" type="ORF">CCMP2556_LOCUS54796</name>
</gene>
<protein>
    <submittedName>
        <fullName evidence="1">Uncharacterized protein</fullName>
    </submittedName>
</protein>
<reference evidence="1 2" key="1">
    <citation type="submission" date="2024-02" db="EMBL/GenBank/DDBJ databases">
        <authorList>
            <person name="Chen Y."/>
            <person name="Shah S."/>
            <person name="Dougan E. K."/>
            <person name="Thang M."/>
            <person name="Chan C."/>
        </authorList>
    </citation>
    <scope>NUCLEOTIDE SEQUENCE [LARGE SCALE GENOMIC DNA]</scope>
</reference>
<evidence type="ECO:0000313" key="2">
    <source>
        <dbReference type="Proteomes" id="UP001642484"/>
    </source>
</evidence>